<feature type="transmembrane region" description="Helical" evidence="6">
    <location>
        <begin position="365"/>
        <end position="384"/>
    </location>
</feature>
<keyword evidence="8" id="KW-1185">Reference proteome</keyword>
<evidence type="ECO:0000256" key="4">
    <source>
        <dbReference type="ARBA" id="ARBA00022989"/>
    </source>
</evidence>
<feature type="transmembrane region" description="Helical" evidence="6">
    <location>
        <begin position="422"/>
        <end position="445"/>
    </location>
</feature>
<dbReference type="InterPro" id="IPR002797">
    <property type="entry name" value="Polysacc_synth"/>
</dbReference>
<evidence type="ECO:0000313" key="8">
    <source>
        <dbReference type="Proteomes" id="UP000280296"/>
    </source>
</evidence>
<feature type="transmembrane region" description="Helical" evidence="6">
    <location>
        <begin position="331"/>
        <end position="353"/>
    </location>
</feature>
<evidence type="ECO:0000256" key="3">
    <source>
        <dbReference type="ARBA" id="ARBA00022692"/>
    </source>
</evidence>
<feature type="transmembrane region" description="Helical" evidence="6">
    <location>
        <begin position="293"/>
        <end position="311"/>
    </location>
</feature>
<dbReference type="EMBL" id="RYZH01000003">
    <property type="protein sequence ID" value="RUL89403.1"/>
    <property type="molecule type" value="Genomic_DNA"/>
</dbReference>
<protein>
    <submittedName>
        <fullName evidence="7">Polysaccharide biosynthesis protein</fullName>
    </submittedName>
</protein>
<dbReference type="GO" id="GO:0005886">
    <property type="term" value="C:plasma membrane"/>
    <property type="evidence" value="ECO:0007669"/>
    <property type="project" value="UniProtKB-SubCell"/>
</dbReference>
<comment type="subcellular location">
    <subcellularLocation>
        <location evidence="1">Cell membrane</location>
        <topology evidence="1">Multi-pass membrane protein</topology>
    </subcellularLocation>
</comment>
<evidence type="ECO:0000313" key="7">
    <source>
        <dbReference type="EMBL" id="RUL89403.1"/>
    </source>
</evidence>
<accession>A0A432MPK9</accession>
<feature type="transmembrane region" description="Helical" evidence="6">
    <location>
        <begin position="457"/>
        <end position="480"/>
    </location>
</feature>
<feature type="transmembrane region" description="Helical" evidence="6">
    <location>
        <begin position="142"/>
        <end position="163"/>
    </location>
</feature>
<comment type="caution">
    <text evidence="7">The sequence shown here is derived from an EMBL/GenBank/DDBJ whole genome shotgun (WGS) entry which is preliminary data.</text>
</comment>
<sequence length="534" mass="57630">MSDSPTPGISGRSLPPILGRLLSGTFWLALRTPLQAVTGFWSVPLIIGAFGDGPSGAYRFAWGLGFFQFLLEFGMSSALQREISERWTRGDRDGVDRAITCGALFYAVIALVQAVVLMAVAYGAIPHARFSGPDEYRLIVQLLWLQALTAPFYGISVVVSCILQAARRYEVMPRFELLIVAIRFVALLGGVAIGAGLLTIVITQTVLTIGLSLGPAVWVIGRELDYRPRFVRVGFDDFRNLVQFSVYMFLVQLSVVLADKIDTTVLGFALDDAAKAETVYWAVSSPFLQLRQMGWTLAYFVMPAVASLAAVGDREGLERVTYDGARMHSAAVLLVGLLAFVYAGPFLELWVGGRFPGQVPELVRLMRLFLVAALPLFVAVHVQAATGLGRLRLIAVAALIGGVINLPLSYALTLRLGVSGVIWGTVLTTLVSNLLVPAIYSFRVLGVRFGTYLRRTLLAPSVGAMALLGACWLLGAVAISAEPRGDDLLGRLFPFALHLGVGSLAFAAGYVLVPVGRKDVTRILDRIRARLAAS</sequence>
<evidence type="ECO:0000256" key="5">
    <source>
        <dbReference type="ARBA" id="ARBA00023136"/>
    </source>
</evidence>
<feature type="transmembrane region" description="Helical" evidence="6">
    <location>
        <begin position="492"/>
        <end position="513"/>
    </location>
</feature>
<evidence type="ECO:0000256" key="1">
    <source>
        <dbReference type="ARBA" id="ARBA00004651"/>
    </source>
</evidence>
<feature type="transmembrane region" description="Helical" evidence="6">
    <location>
        <begin position="241"/>
        <end position="258"/>
    </location>
</feature>
<evidence type="ECO:0000256" key="2">
    <source>
        <dbReference type="ARBA" id="ARBA00022475"/>
    </source>
</evidence>
<name>A0A432MPK9_9BACT</name>
<dbReference type="Pfam" id="PF01943">
    <property type="entry name" value="Polysacc_synt"/>
    <property type="match status" value="1"/>
</dbReference>
<feature type="transmembrane region" description="Helical" evidence="6">
    <location>
        <begin position="60"/>
        <end position="79"/>
    </location>
</feature>
<feature type="transmembrane region" description="Helical" evidence="6">
    <location>
        <begin position="201"/>
        <end position="220"/>
    </location>
</feature>
<keyword evidence="4 6" id="KW-1133">Transmembrane helix</keyword>
<keyword evidence="5 6" id="KW-0472">Membrane</keyword>
<organism evidence="7 8">
    <name type="scientific">Tautonia sociabilis</name>
    <dbReference type="NCBI Taxonomy" id="2080755"/>
    <lineage>
        <taxon>Bacteria</taxon>
        <taxon>Pseudomonadati</taxon>
        <taxon>Planctomycetota</taxon>
        <taxon>Planctomycetia</taxon>
        <taxon>Isosphaerales</taxon>
        <taxon>Isosphaeraceae</taxon>
        <taxon>Tautonia</taxon>
    </lineage>
</organism>
<feature type="transmembrane region" description="Helical" evidence="6">
    <location>
        <begin position="175"/>
        <end position="195"/>
    </location>
</feature>
<reference evidence="7 8" key="2">
    <citation type="submission" date="2019-01" db="EMBL/GenBank/DDBJ databases">
        <title>Tautonia sociabilis, a novel thermotolerant planctomycete of Isosphaeraceae family, isolated from a 4000 m deep subterranean habitat.</title>
        <authorList>
            <person name="Kovaleva O.L."/>
            <person name="Elcheninov A.G."/>
            <person name="Van Heerden E."/>
            <person name="Toshchakov S.V."/>
            <person name="Novikov A."/>
            <person name="Bonch-Osmolovskaya E.A."/>
            <person name="Kublanov I.V."/>
        </authorList>
    </citation>
    <scope>NUCLEOTIDE SEQUENCE [LARGE SCALE GENOMIC DNA]</scope>
    <source>
        <strain evidence="7 8">GM2012</strain>
    </source>
</reference>
<keyword evidence="3 6" id="KW-0812">Transmembrane</keyword>
<dbReference type="AlphaFoldDB" id="A0A432MPK9"/>
<dbReference type="InterPro" id="IPR050833">
    <property type="entry name" value="Poly_Biosynth_Transport"/>
</dbReference>
<dbReference type="Proteomes" id="UP000280296">
    <property type="component" value="Unassembled WGS sequence"/>
</dbReference>
<gene>
    <name evidence="7" type="ORF">TsocGM_02830</name>
</gene>
<keyword evidence="2" id="KW-1003">Cell membrane</keyword>
<proteinExistence type="predicted"/>
<feature type="transmembrane region" description="Helical" evidence="6">
    <location>
        <begin position="391"/>
        <end position="410"/>
    </location>
</feature>
<dbReference type="PANTHER" id="PTHR30250">
    <property type="entry name" value="PST FAMILY PREDICTED COLANIC ACID TRANSPORTER"/>
    <property type="match status" value="1"/>
</dbReference>
<dbReference type="PANTHER" id="PTHR30250:SF26">
    <property type="entry name" value="PSMA PROTEIN"/>
    <property type="match status" value="1"/>
</dbReference>
<feature type="transmembrane region" description="Helical" evidence="6">
    <location>
        <begin position="99"/>
        <end position="122"/>
    </location>
</feature>
<evidence type="ECO:0000256" key="6">
    <source>
        <dbReference type="SAM" id="Phobius"/>
    </source>
</evidence>
<reference evidence="7 8" key="1">
    <citation type="submission" date="2018-12" db="EMBL/GenBank/DDBJ databases">
        <authorList>
            <person name="Toschakov S.V."/>
        </authorList>
    </citation>
    <scope>NUCLEOTIDE SEQUENCE [LARGE SCALE GENOMIC DNA]</scope>
    <source>
        <strain evidence="7 8">GM2012</strain>
    </source>
</reference>
<dbReference type="OrthoDB" id="239146at2"/>